<dbReference type="InterPro" id="IPR003034">
    <property type="entry name" value="SAP_dom"/>
</dbReference>
<dbReference type="EMBL" id="WEKY01052234">
    <property type="protein sequence ID" value="NWI46312.1"/>
    <property type="molecule type" value="Genomic_DNA"/>
</dbReference>
<dbReference type="Pfam" id="PF02037">
    <property type="entry name" value="SAP"/>
    <property type="match status" value="1"/>
</dbReference>
<dbReference type="Gene3D" id="1.10.720.30">
    <property type="entry name" value="SAP domain"/>
    <property type="match status" value="1"/>
</dbReference>
<evidence type="ECO:0000313" key="5">
    <source>
        <dbReference type="Proteomes" id="UP000631391"/>
    </source>
</evidence>
<reference evidence="4" key="1">
    <citation type="submission" date="2019-10" db="EMBL/GenBank/DDBJ databases">
        <title>Bird 10,000 Genomes (B10K) Project - Family phase.</title>
        <authorList>
            <person name="Zhang G."/>
        </authorList>
    </citation>
    <scope>NUCLEOTIDE SEQUENCE</scope>
    <source>
        <strain evidence="4">B10K-DU-012-30</strain>
        <tissue evidence="4">Muscle</tissue>
    </source>
</reference>
<dbReference type="GO" id="GO:0005634">
    <property type="term" value="C:nucleus"/>
    <property type="evidence" value="ECO:0007669"/>
    <property type="project" value="TreeGrafter"/>
</dbReference>
<feature type="compositionally biased region" description="Polar residues" evidence="2">
    <location>
        <begin position="74"/>
        <end position="97"/>
    </location>
</feature>
<feature type="compositionally biased region" description="Polar residues" evidence="2">
    <location>
        <begin position="416"/>
        <end position="442"/>
    </location>
</feature>
<accession>A0A851BKV1</accession>
<dbReference type="PROSITE" id="PS50800">
    <property type="entry name" value="SAP"/>
    <property type="match status" value="1"/>
</dbReference>
<feature type="coiled-coil region" evidence="1">
    <location>
        <begin position="165"/>
        <end position="203"/>
    </location>
</feature>
<dbReference type="PANTHER" id="PTHR22793">
    <property type="entry name" value="MYOCARDIN-RELATED TRANSCRIPTION FACTOR-RELATED"/>
    <property type="match status" value="1"/>
</dbReference>
<feature type="region of interest" description="Disordered" evidence="2">
    <location>
        <begin position="74"/>
        <end position="164"/>
    </location>
</feature>
<proteinExistence type="predicted"/>
<dbReference type="OrthoDB" id="197676at2759"/>
<keyword evidence="5" id="KW-1185">Reference proteome</keyword>
<feature type="non-terminal residue" evidence="4">
    <location>
        <position position="1"/>
    </location>
</feature>
<feature type="non-terminal residue" evidence="4">
    <location>
        <position position="694"/>
    </location>
</feature>
<feature type="region of interest" description="Disordered" evidence="2">
    <location>
        <begin position="352"/>
        <end position="390"/>
    </location>
</feature>
<feature type="region of interest" description="Disordered" evidence="2">
    <location>
        <begin position="416"/>
        <end position="457"/>
    </location>
</feature>
<evidence type="ECO:0000259" key="3">
    <source>
        <dbReference type="PROSITE" id="PS50800"/>
    </source>
</evidence>
<dbReference type="InterPro" id="IPR036361">
    <property type="entry name" value="SAP_dom_sf"/>
</dbReference>
<dbReference type="GO" id="GO:0003713">
    <property type="term" value="F:transcription coactivator activity"/>
    <property type="evidence" value="ECO:0007669"/>
    <property type="project" value="TreeGrafter"/>
</dbReference>
<keyword evidence="1" id="KW-0175">Coiled coil</keyword>
<gene>
    <name evidence="4" type="primary">Mkl2</name>
    <name evidence="4" type="ORF">PICGYM_R02801</name>
</gene>
<protein>
    <submittedName>
        <fullName evidence="4">MKL2 protein</fullName>
    </submittedName>
</protein>
<dbReference type="AlphaFoldDB" id="A0A851BKV1"/>
<dbReference type="GO" id="GO:0045944">
    <property type="term" value="P:positive regulation of transcription by RNA polymerase II"/>
    <property type="evidence" value="ECO:0007669"/>
    <property type="project" value="TreeGrafter"/>
</dbReference>
<dbReference type="Proteomes" id="UP000631391">
    <property type="component" value="Unassembled WGS sequence"/>
</dbReference>
<sequence>QVAELKMELKLRGLPVSGTKTDLIERLKTYQDLNNNGVATSTSVTVTTSSGATGNAGEVTVAFPVATLSKPVANTISSFPPEKTSTGPGSKAVNTENISSPLPISPSPSEQSSLSTDDTSMADTFPEMTMMSPSQFLSTSPLRASTNEDNQNRSSGSISTMEFDVAEKDRKLQEKEKQIEELKRKLEQEQKLVEVLKMQLEVEKRGQQQQSQTFGNSAALEQKQFSAAVKDETAPTDCSSTSQSVPVASHSLGQAVYTSGQNPVAKKAVVIKQEIPVAKAEPQNAISQFYVSPQTQPQTAVVAQPQALLTTQGTAQLLLPLSIQGPNAATAVQLPVGNIKLQVRAQSQAGIQTPSQIPAPISSSGLVQTAPQMHTPQSEQNTITQHALGQTQQIRKVFPPATSNAIFSYQTAPVTTPSQSFINKTSNSNIHPGGNQVPSVQNGPAAPNKPGSPSQAQPYIIQQPLFNNTASKTKDPPRYEEAIKQTRSIQPSHREISSAHSQQMDDLFDILIKSGEISLPIKEEPSPISKMRPVTANITTMPVNTVISRPPPQIQMAPPPVSLEPTTSLSISLENQLEALLDGTLPSGNEIPQLTSSNEDRESFSLIEDLQNDLLHHSSILDHSHSPMETSDPQFTTNNSCLSLDLPDTNLDNMEWLDITMPSSSSGLTPLSSAATSVFSTDFLDPQDLQLHWD</sequence>
<name>A0A851BKV1_PICGY</name>
<dbReference type="GO" id="GO:0051145">
    <property type="term" value="P:smooth muscle cell differentiation"/>
    <property type="evidence" value="ECO:0007669"/>
    <property type="project" value="TreeGrafter"/>
</dbReference>
<evidence type="ECO:0000313" key="4">
    <source>
        <dbReference type="EMBL" id="NWI46312.1"/>
    </source>
</evidence>
<feature type="compositionally biased region" description="Low complexity" evidence="2">
    <location>
        <begin position="98"/>
        <end position="115"/>
    </location>
</feature>
<dbReference type="PANTHER" id="PTHR22793:SF5">
    <property type="entry name" value="MYOCARDIN-RELATED TRANSCRIPTION FACTOR B"/>
    <property type="match status" value="1"/>
</dbReference>
<evidence type="ECO:0000256" key="1">
    <source>
        <dbReference type="SAM" id="Coils"/>
    </source>
</evidence>
<feature type="domain" description="SAP" evidence="3">
    <location>
        <begin position="1"/>
        <end position="31"/>
    </location>
</feature>
<comment type="caution">
    <text evidence="4">The sequence shown here is derived from an EMBL/GenBank/DDBJ whole genome shotgun (WGS) entry which is preliminary data.</text>
</comment>
<evidence type="ECO:0000256" key="2">
    <source>
        <dbReference type="SAM" id="MobiDB-lite"/>
    </source>
</evidence>
<dbReference type="InterPro" id="IPR043451">
    <property type="entry name" value="Myocardin-like"/>
</dbReference>
<organism evidence="4 5">
    <name type="scientific">Picathartes gymnocephalus</name>
    <name type="common">White-necked rockfowl</name>
    <dbReference type="NCBI Taxonomy" id="175131"/>
    <lineage>
        <taxon>Eukaryota</taxon>
        <taxon>Metazoa</taxon>
        <taxon>Chordata</taxon>
        <taxon>Craniata</taxon>
        <taxon>Vertebrata</taxon>
        <taxon>Euteleostomi</taxon>
        <taxon>Archelosauria</taxon>
        <taxon>Archosauria</taxon>
        <taxon>Dinosauria</taxon>
        <taxon>Saurischia</taxon>
        <taxon>Theropoda</taxon>
        <taxon>Coelurosauria</taxon>
        <taxon>Aves</taxon>
        <taxon>Neognathae</taxon>
        <taxon>Neoaves</taxon>
        <taxon>Telluraves</taxon>
        <taxon>Australaves</taxon>
        <taxon>Passeriformes</taxon>
        <taxon>Picathartidae</taxon>
        <taxon>Picathartes</taxon>
    </lineage>
</organism>
<dbReference type="SMART" id="SM00513">
    <property type="entry name" value="SAP"/>
    <property type="match status" value="1"/>
</dbReference>
<dbReference type="SUPFAM" id="SSF68906">
    <property type="entry name" value="SAP domain"/>
    <property type="match status" value="1"/>
</dbReference>
<feature type="compositionally biased region" description="Polar residues" evidence="2">
    <location>
        <begin position="131"/>
        <end position="160"/>
    </location>
</feature>